<protein>
    <recommendedName>
        <fullName evidence="5">Swarming motility protein SwrB</fullName>
    </recommendedName>
</protein>
<proteinExistence type="predicted"/>
<gene>
    <name evidence="3" type="ORF">SAMN02982927_00400</name>
</gene>
<evidence type="ECO:0000256" key="1">
    <source>
        <dbReference type="SAM" id="MobiDB-lite"/>
    </source>
</evidence>
<dbReference type="STRING" id="269670.SAMN02982927_00400"/>
<dbReference type="EMBL" id="FOOY01000003">
    <property type="protein sequence ID" value="SFG01193.1"/>
    <property type="molecule type" value="Genomic_DNA"/>
</dbReference>
<keyword evidence="2" id="KW-1133">Transmembrane helix</keyword>
<reference evidence="4" key="1">
    <citation type="submission" date="2016-10" db="EMBL/GenBank/DDBJ databases">
        <authorList>
            <person name="Varghese N."/>
            <person name="Submissions S."/>
        </authorList>
    </citation>
    <scope>NUCLEOTIDE SEQUENCE [LARGE SCALE GENOMIC DNA]</scope>
    <source>
        <strain evidence="4">ATCC 700379</strain>
    </source>
</reference>
<dbReference type="AlphaFoldDB" id="A0A1I2NC81"/>
<evidence type="ECO:0000256" key="2">
    <source>
        <dbReference type="SAM" id="Phobius"/>
    </source>
</evidence>
<accession>A0A1I2NC81</accession>
<feature type="region of interest" description="Disordered" evidence="1">
    <location>
        <begin position="123"/>
        <end position="145"/>
    </location>
</feature>
<dbReference type="Proteomes" id="UP000198752">
    <property type="component" value="Unassembled WGS sequence"/>
</dbReference>
<evidence type="ECO:0008006" key="5">
    <source>
        <dbReference type="Google" id="ProtNLM"/>
    </source>
</evidence>
<feature type="transmembrane region" description="Helical" evidence="2">
    <location>
        <begin position="6"/>
        <end position="24"/>
    </location>
</feature>
<name>A0A1I2NC81_9BACL</name>
<dbReference type="OrthoDB" id="1708317at2"/>
<sequence>MSAFWITLNFVLVLLALYLTVHLYQRIRLLQQKGSGQSAQEAQQLLAEHIEAVRLENEQFLAEVRGLLAKQAIEIEKASTSKRTEKMNAQVKATEKKTEPEAVSGNHSFADTLNDQKEQLHKAVKSKPPLSSVSGTEIPENEWMPPIDNVKDQVEESPFLHAMKLKEKGYSTTEIAKEMNRGKGEIELLLKLHGKV</sequence>
<organism evidence="3 4">
    <name type="scientific">Sporolactobacillus nakayamae</name>
    <dbReference type="NCBI Taxonomy" id="269670"/>
    <lineage>
        <taxon>Bacteria</taxon>
        <taxon>Bacillati</taxon>
        <taxon>Bacillota</taxon>
        <taxon>Bacilli</taxon>
        <taxon>Bacillales</taxon>
        <taxon>Sporolactobacillaceae</taxon>
        <taxon>Sporolactobacillus</taxon>
    </lineage>
</organism>
<keyword evidence="2" id="KW-0472">Membrane</keyword>
<keyword evidence="4" id="KW-1185">Reference proteome</keyword>
<dbReference type="RefSeq" id="WP_093669514.1">
    <property type="nucleotide sequence ID" value="NZ_FOOY01000003.1"/>
</dbReference>
<evidence type="ECO:0000313" key="4">
    <source>
        <dbReference type="Proteomes" id="UP000198752"/>
    </source>
</evidence>
<keyword evidence="2" id="KW-0812">Transmembrane</keyword>
<evidence type="ECO:0000313" key="3">
    <source>
        <dbReference type="EMBL" id="SFG01193.1"/>
    </source>
</evidence>